<reference evidence="1" key="2">
    <citation type="submission" date="2020-11" db="EMBL/GenBank/DDBJ databases">
        <authorList>
            <person name="McCartney M.A."/>
            <person name="Auch B."/>
            <person name="Kono T."/>
            <person name="Mallez S."/>
            <person name="Becker A."/>
            <person name="Gohl D.M."/>
            <person name="Silverstein K.A.T."/>
            <person name="Koren S."/>
            <person name="Bechman K.B."/>
            <person name="Herman A."/>
            <person name="Abrahante J.E."/>
            <person name="Garbe J."/>
        </authorList>
    </citation>
    <scope>NUCLEOTIDE SEQUENCE</scope>
    <source>
        <strain evidence="1">Duluth1</strain>
        <tissue evidence="1">Whole animal</tissue>
    </source>
</reference>
<dbReference type="AlphaFoldDB" id="A0A9D4BW56"/>
<dbReference type="EMBL" id="JAIWYP010000014">
    <property type="protein sequence ID" value="KAH3711587.1"/>
    <property type="molecule type" value="Genomic_DNA"/>
</dbReference>
<comment type="caution">
    <text evidence="1">The sequence shown here is derived from an EMBL/GenBank/DDBJ whole genome shotgun (WGS) entry which is preliminary data.</text>
</comment>
<evidence type="ECO:0000313" key="1">
    <source>
        <dbReference type="EMBL" id="KAH3711587.1"/>
    </source>
</evidence>
<reference evidence="1" key="1">
    <citation type="journal article" date="2019" name="bioRxiv">
        <title>The Genome of the Zebra Mussel, Dreissena polymorpha: A Resource for Invasive Species Research.</title>
        <authorList>
            <person name="McCartney M.A."/>
            <person name="Auch B."/>
            <person name="Kono T."/>
            <person name="Mallez S."/>
            <person name="Zhang Y."/>
            <person name="Obille A."/>
            <person name="Becker A."/>
            <person name="Abrahante J.E."/>
            <person name="Garbe J."/>
            <person name="Badalamenti J.P."/>
            <person name="Herman A."/>
            <person name="Mangelson H."/>
            <person name="Liachko I."/>
            <person name="Sullivan S."/>
            <person name="Sone E.D."/>
            <person name="Koren S."/>
            <person name="Silverstein K.A.T."/>
            <person name="Beckman K.B."/>
            <person name="Gohl D.M."/>
        </authorList>
    </citation>
    <scope>NUCLEOTIDE SEQUENCE</scope>
    <source>
        <strain evidence="1">Duluth1</strain>
        <tissue evidence="1">Whole animal</tissue>
    </source>
</reference>
<evidence type="ECO:0000313" key="2">
    <source>
        <dbReference type="Proteomes" id="UP000828390"/>
    </source>
</evidence>
<sequence length="58" mass="6726">MHGQGWLLSRKSLWRKARCLSSHTPWNPSYEGLGCPLRSRKGLFTFSKNTKCVTWVKC</sequence>
<organism evidence="1 2">
    <name type="scientific">Dreissena polymorpha</name>
    <name type="common">Zebra mussel</name>
    <name type="synonym">Mytilus polymorpha</name>
    <dbReference type="NCBI Taxonomy" id="45954"/>
    <lineage>
        <taxon>Eukaryota</taxon>
        <taxon>Metazoa</taxon>
        <taxon>Spiralia</taxon>
        <taxon>Lophotrochozoa</taxon>
        <taxon>Mollusca</taxon>
        <taxon>Bivalvia</taxon>
        <taxon>Autobranchia</taxon>
        <taxon>Heteroconchia</taxon>
        <taxon>Euheterodonta</taxon>
        <taxon>Imparidentia</taxon>
        <taxon>Neoheterodontei</taxon>
        <taxon>Myida</taxon>
        <taxon>Dreissenoidea</taxon>
        <taxon>Dreissenidae</taxon>
        <taxon>Dreissena</taxon>
    </lineage>
</organism>
<dbReference type="Proteomes" id="UP000828390">
    <property type="component" value="Unassembled WGS sequence"/>
</dbReference>
<name>A0A9D4BW56_DREPO</name>
<accession>A0A9D4BW56</accession>
<protein>
    <submittedName>
        <fullName evidence="1">Uncharacterized protein</fullName>
    </submittedName>
</protein>
<keyword evidence="2" id="KW-1185">Reference proteome</keyword>
<gene>
    <name evidence="1" type="ORF">DPMN_071258</name>
</gene>
<proteinExistence type="predicted"/>